<dbReference type="AlphaFoldDB" id="A0A482XJK4"/>
<dbReference type="OrthoDB" id="6625048at2759"/>
<accession>A0A482XJK4</accession>
<feature type="coiled-coil region" evidence="1">
    <location>
        <begin position="367"/>
        <end position="398"/>
    </location>
</feature>
<evidence type="ECO:0000256" key="1">
    <source>
        <dbReference type="SAM" id="Coils"/>
    </source>
</evidence>
<comment type="caution">
    <text evidence="2">The sequence shown here is derived from an EMBL/GenBank/DDBJ whole genome shotgun (WGS) entry which is preliminary data.</text>
</comment>
<protein>
    <submittedName>
        <fullName evidence="2">Uncharacterized protein</fullName>
    </submittedName>
</protein>
<keyword evidence="1" id="KW-0175">Coiled coil</keyword>
<organism evidence="2 3">
    <name type="scientific">Laodelphax striatellus</name>
    <name type="common">Small brown planthopper</name>
    <name type="synonym">Delphax striatella</name>
    <dbReference type="NCBI Taxonomy" id="195883"/>
    <lineage>
        <taxon>Eukaryota</taxon>
        <taxon>Metazoa</taxon>
        <taxon>Ecdysozoa</taxon>
        <taxon>Arthropoda</taxon>
        <taxon>Hexapoda</taxon>
        <taxon>Insecta</taxon>
        <taxon>Pterygota</taxon>
        <taxon>Neoptera</taxon>
        <taxon>Paraneoptera</taxon>
        <taxon>Hemiptera</taxon>
        <taxon>Auchenorrhyncha</taxon>
        <taxon>Fulgoroidea</taxon>
        <taxon>Delphacidae</taxon>
        <taxon>Criomorphinae</taxon>
        <taxon>Laodelphax</taxon>
    </lineage>
</organism>
<sequence length="650" mass="76661">MASTLSSMSSIRESIRLSRRESKRFEMERMRLIDLARRKRIYLEDRAKNSDRLSVRSSTWADAYKVLRKPSGSEIPNGLPVWNVGDIGDKLVFIEPEDEDFALTRGKAGKSLFKRVDGCEFKLKDEMELPYNPLHDPHMINFLKHNLRYLRKKHLVTDENGVVCTLKEYNQYRKYLHRLHAEAINRLAKERFQEEAEATTFRRIMIMNKCFEERQEKKAIRAERTRAVLAKQEAETKSKLERCRARLDHVDFVMEQKQNELHLASLEAEARHEDFKNWLQSRVDAATVMERKRKLNVILQRRAAKKERKEREELKAEEIRTKKRKTIVQRWNQKVHSQMLRLEKEKDITDMNNNELKLKAQKRMKRAQYLTSKREKLLEKLKKEKKDELEKAVKLKTLEKKTFYHGVKEEKATSPNINMPEIKFEIKGIAERLEKRVAAIVPKEISDLLFMGVQKTKKEKYKLPVEVGVAINHLLNSVIEVFVRRRVSEEVPHLVADIIAMYNSKLRDWISTQKFYRGELTDEELAAIEEEEAFCSEDEESSGSDNTIELQRIKHLSAKEKFFDSLNYLQQRVYKLLKKNTKIYFETVYTGSGAELTQLSDNDMRIVNLTEYITVTLLNFAETRVEIDADVGVFEITDFIERQILHTVEN</sequence>
<evidence type="ECO:0000313" key="3">
    <source>
        <dbReference type="Proteomes" id="UP000291343"/>
    </source>
</evidence>
<feature type="coiled-coil region" evidence="1">
    <location>
        <begin position="289"/>
        <end position="324"/>
    </location>
</feature>
<keyword evidence="3" id="KW-1185">Reference proteome</keyword>
<reference evidence="2 3" key="1">
    <citation type="journal article" date="2017" name="Gigascience">
        <title>Genome sequence of the small brown planthopper, Laodelphax striatellus.</title>
        <authorList>
            <person name="Zhu J."/>
            <person name="Jiang F."/>
            <person name="Wang X."/>
            <person name="Yang P."/>
            <person name="Bao Y."/>
            <person name="Zhao W."/>
            <person name="Wang W."/>
            <person name="Lu H."/>
            <person name="Wang Q."/>
            <person name="Cui N."/>
            <person name="Li J."/>
            <person name="Chen X."/>
            <person name="Luo L."/>
            <person name="Yu J."/>
            <person name="Kang L."/>
            <person name="Cui F."/>
        </authorList>
    </citation>
    <scope>NUCLEOTIDE SEQUENCE [LARGE SCALE GENOMIC DNA]</scope>
    <source>
        <strain evidence="2">Lst14</strain>
    </source>
</reference>
<name>A0A482XJK4_LAOST</name>
<evidence type="ECO:0000313" key="2">
    <source>
        <dbReference type="EMBL" id="RZF45854.1"/>
    </source>
</evidence>
<dbReference type="Proteomes" id="UP000291343">
    <property type="component" value="Unassembled WGS sequence"/>
</dbReference>
<dbReference type="EMBL" id="QKKF02007782">
    <property type="protein sequence ID" value="RZF45854.1"/>
    <property type="molecule type" value="Genomic_DNA"/>
</dbReference>
<gene>
    <name evidence="2" type="ORF">LSTR_LSTR010810</name>
</gene>
<dbReference type="InParanoid" id="A0A482XJK4"/>
<dbReference type="STRING" id="195883.A0A482XJK4"/>
<proteinExistence type="predicted"/>